<evidence type="ECO:0000313" key="1">
    <source>
        <dbReference type="EMBL" id="OBS20744.1"/>
    </source>
</evidence>
<dbReference type="Proteomes" id="UP000091967">
    <property type="component" value="Unassembled WGS sequence"/>
</dbReference>
<gene>
    <name evidence="1" type="ORF">FPOA_07084</name>
</gene>
<dbReference type="AlphaFoldDB" id="A0A1B8AKA8"/>
<sequence length="214" mass="23976">MGLNERVLQQYWTNLVVRSCRLTPVILRQIFKNWDSDKKVVLLPSVPGKKNLSEIAVPVGEFKHDLPSGPQKRKSNIKPERRAHATAWLEVECKTYGIKGIWRDGLGGIVDGLHVRFKDGVTKADAITKACINWYQVEKDRCNNYNTQVVVALARLQIIKFAEAGTSQKPQVPADLKVNGCLMPCRLISDDVPRIKSSLEELAEAMGKLDIGNE</sequence>
<organism evidence="1 2">
    <name type="scientific">Fusarium poae</name>
    <dbReference type="NCBI Taxonomy" id="36050"/>
    <lineage>
        <taxon>Eukaryota</taxon>
        <taxon>Fungi</taxon>
        <taxon>Dikarya</taxon>
        <taxon>Ascomycota</taxon>
        <taxon>Pezizomycotina</taxon>
        <taxon>Sordariomycetes</taxon>
        <taxon>Hypocreomycetidae</taxon>
        <taxon>Hypocreales</taxon>
        <taxon>Nectriaceae</taxon>
        <taxon>Fusarium</taxon>
    </lineage>
</organism>
<protein>
    <submittedName>
        <fullName evidence="1">Uncharacterized protein</fullName>
    </submittedName>
</protein>
<evidence type="ECO:0000313" key="2">
    <source>
        <dbReference type="Proteomes" id="UP000091967"/>
    </source>
</evidence>
<name>A0A1B8AKA8_FUSPO</name>
<proteinExistence type="predicted"/>
<comment type="caution">
    <text evidence="1">The sequence shown here is derived from an EMBL/GenBank/DDBJ whole genome shotgun (WGS) entry which is preliminary data.</text>
</comment>
<dbReference type="EMBL" id="LYXU01000003">
    <property type="protein sequence ID" value="OBS20744.1"/>
    <property type="molecule type" value="Genomic_DNA"/>
</dbReference>
<keyword evidence="2" id="KW-1185">Reference proteome</keyword>
<reference evidence="1 2" key="1">
    <citation type="submission" date="2016-06" db="EMBL/GenBank/DDBJ databases">
        <title>Living apart together: crosstalk between the core and supernumerary genomes in a fungal plant pathogen.</title>
        <authorList>
            <person name="Vanheule A."/>
            <person name="Audenaert K."/>
            <person name="Warris S."/>
            <person name="Van De Geest H."/>
            <person name="Schijlen E."/>
            <person name="Hofte M."/>
            <person name="De Saeger S."/>
            <person name="Haesaert G."/>
            <person name="Waalwijk C."/>
            <person name="Van Der Lee T."/>
        </authorList>
    </citation>
    <scope>NUCLEOTIDE SEQUENCE [LARGE SCALE GENOMIC DNA]</scope>
    <source>
        <strain evidence="1 2">2516</strain>
    </source>
</reference>
<accession>A0A1B8AKA8</accession>